<evidence type="ECO:0000313" key="1">
    <source>
        <dbReference type="EMBL" id="EEB35716.1"/>
    </source>
</evidence>
<gene>
    <name evidence="1" type="ORF">ANHYDRO_01382</name>
</gene>
<sequence length="74" mass="8579">MDKNIKSLNYEICVDTDGAKEKLDEIKRIIDRIDFHFKGLKKAVNDLENYNSNFEIKYSLDACSNKSCQVSNDE</sequence>
<reference evidence="1 2" key="1">
    <citation type="submission" date="2008-09" db="EMBL/GenBank/DDBJ databases">
        <authorList>
            <person name="Fulton L."/>
            <person name="Clifton S."/>
            <person name="Fulton B."/>
            <person name="Xu J."/>
            <person name="Minx P."/>
            <person name="Pepin K.H."/>
            <person name="Johnson M."/>
            <person name="Thiruvilangam P."/>
            <person name="Bhonagiri V."/>
            <person name="Nash W.E."/>
            <person name="Mardis E.R."/>
            <person name="Wilson R.K."/>
        </authorList>
    </citation>
    <scope>NUCLEOTIDE SEQUENCE [LARGE SCALE GENOMIC DNA]</scope>
    <source>
        <strain evidence="1 2">DSM 7454</strain>
    </source>
</reference>
<dbReference type="AlphaFoldDB" id="B6W9V6"/>
<dbReference type="Proteomes" id="UP000005451">
    <property type="component" value="Unassembled WGS sequence"/>
</dbReference>
<organism evidence="1 2">
    <name type="scientific">Anaerococcus hydrogenalis DSM 7454</name>
    <dbReference type="NCBI Taxonomy" id="561177"/>
    <lineage>
        <taxon>Bacteria</taxon>
        <taxon>Bacillati</taxon>
        <taxon>Bacillota</taxon>
        <taxon>Tissierellia</taxon>
        <taxon>Tissierellales</taxon>
        <taxon>Peptoniphilaceae</taxon>
        <taxon>Anaerococcus</taxon>
    </lineage>
</organism>
<evidence type="ECO:0000313" key="2">
    <source>
        <dbReference type="Proteomes" id="UP000005451"/>
    </source>
</evidence>
<dbReference type="STRING" id="561177.ANHYDRO_01382"/>
<protein>
    <submittedName>
        <fullName evidence="1">Uncharacterized protein</fullName>
    </submittedName>
</protein>
<proteinExistence type="predicted"/>
<name>B6W9V6_9FIRM</name>
<dbReference type="RefSeq" id="WP_004814554.1">
    <property type="nucleotide sequence ID" value="NZ_ABXA01000036.1"/>
</dbReference>
<comment type="caution">
    <text evidence="1">The sequence shown here is derived from an EMBL/GenBank/DDBJ whole genome shotgun (WGS) entry which is preliminary data.</text>
</comment>
<reference evidence="1 2" key="2">
    <citation type="submission" date="2008-10" db="EMBL/GenBank/DDBJ databases">
        <title>Draft genome sequence of Anaerococcus hydrogenalis (DSM 7454).</title>
        <authorList>
            <person name="Sudarsanam P."/>
            <person name="Ley R."/>
            <person name="Guruge J."/>
            <person name="Turnbaugh P.J."/>
            <person name="Mahowald M."/>
            <person name="Liep D."/>
            <person name="Gordon J."/>
        </authorList>
    </citation>
    <scope>NUCLEOTIDE SEQUENCE [LARGE SCALE GENOMIC DNA]</scope>
    <source>
        <strain evidence="1 2">DSM 7454</strain>
    </source>
</reference>
<accession>B6W9V6</accession>
<dbReference type="EMBL" id="ABXA01000036">
    <property type="protein sequence ID" value="EEB35716.1"/>
    <property type="molecule type" value="Genomic_DNA"/>
</dbReference>